<evidence type="ECO:0008006" key="4">
    <source>
        <dbReference type="Google" id="ProtNLM"/>
    </source>
</evidence>
<sequence>MTQQPLPNMPARQRKQSKDKPKPPRYPHFTVFAQQWLLPVVQVRLAENNREGTYTWCQRWWLHRSVAVRIAHLHTAFEAARHKQTMSAYLLEHLDPHMSWILDAANGPLHRCTRARHTALPPLAGTPVPPGKLPRIKAKPAPNDTGNDSDNAKAPALRFTAVEDFVEQWLLPVTAVRIVGQNREGTYTWCPRWWDHGAVVVRFAAIHRMFEAARVSDDKTSMSTLFVRHIDPHMRRILDASKGPLHACTLTHHTPTPGLPSAPAPPGWFDLPGENIAVEDLGFGPDFRLMAAVEPF</sequence>
<proteinExistence type="predicted"/>
<dbReference type="Proteomes" id="UP000255082">
    <property type="component" value="Unassembled WGS sequence"/>
</dbReference>
<accession>A0A378WK37</accession>
<reference evidence="2 3" key="1">
    <citation type="submission" date="2018-06" db="EMBL/GenBank/DDBJ databases">
        <authorList>
            <consortium name="Pathogen Informatics"/>
            <person name="Doyle S."/>
        </authorList>
    </citation>
    <scope>NUCLEOTIDE SEQUENCE [LARGE SCALE GENOMIC DNA]</scope>
    <source>
        <strain evidence="2 3">NCTC13184</strain>
    </source>
</reference>
<evidence type="ECO:0000256" key="1">
    <source>
        <dbReference type="SAM" id="MobiDB-lite"/>
    </source>
</evidence>
<evidence type="ECO:0000313" key="2">
    <source>
        <dbReference type="EMBL" id="SUA40693.1"/>
    </source>
</evidence>
<evidence type="ECO:0000313" key="3">
    <source>
        <dbReference type="Proteomes" id="UP000255082"/>
    </source>
</evidence>
<dbReference type="RefSeq" id="WP_084491915.1">
    <property type="nucleotide sequence ID" value="NZ_JAJFOE010000002.1"/>
</dbReference>
<feature type="region of interest" description="Disordered" evidence="1">
    <location>
        <begin position="1"/>
        <end position="25"/>
    </location>
</feature>
<name>A0A378WK37_9NOCA</name>
<dbReference type="InterPro" id="IPR032584">
    <property type="entry name" value="DUF4913"/>
</dbReference>
<dbReference type="AlphaFoldDB" id="A0A378WK37"/>
<dbReference type="OrthoDB" id="4535229at2"/>
<feature type="region of interest" description="Disordered" evidence="1">
    <location>
        <begin position="120"/>
        <end position="152"/>
    </location>
</feature>
<protein>
    <recommendedName>
        <fullName evidence="4">DUF4913 domain-containing protein</fullName>
    </recommendedName>
</protein>
<dbReference type="Pfam" id="PF16259">
    <property type="entry name" value="DUF4913"/>
    <property type="match status" value="2"/>
</dbReference>
<organism evidence="2 3">
    <name type="scientific">Nocardia africana</name>
    <dbReference type="NCBI Taxonomy" id="134964"/>
    <lineage>
        <taxon>Bacteria</taxon>
        <taxon>Bacillati</taxon>
        <taxon>Actinomycetota</taxon>
        <taxon>Actinomycetes</taxon>
        <taxon>Mycobacteriales</taxon>
        <taxon>Nocardiaceae</taxon>
        <taxon>Nocardia</taxon>
    </lineage>
</organism>
<gene>
    <name evidence="2" type="ORF">NCTC13184_00014</name>
</gene>
<dbReference type="EMBL" id="UGRU01000001">
    <property type="protein sequence ID" value="SUA40693.1"/>
    <property type="molecule type" value="Genomic_DNA"/>
</dbReference>